<accession>A0A8H3I490</accession>
<protein>
    <submittedName>
        <fullName evidence="2">Uncharacterized protein</fullName>
    </submittedName>
</protein>
<dbReference type="Proteomes" id="UP000664169">
    <property type="component" value="Unassembled WGS sequence"/>
</dbReference>
<evidence type="ECO:0000256" key="1">
    <source>
        <dbReference type="SAM" id="MobiDB-lite"/>
    </source>
</evidence>
<gene>
    <name evidence="2" type="ORF">GOMPHAMPRED_004906</name>
</gene>
<dbReference type="AlphaFoldDB" id="A0A8H3I490"/>
<name>A0A8H3I490_9LECA</name>
<reference evidence="2" key="1">
    <citation type="submission" date="2021-03" db="EMBL/GenBank/DDBJ databases">
        <authorList>
            <person name="Tagirdzhanova G."/>
        </authorList>
    </citation>
    <scope>NUCLEOTIDE SEQUENCE</scope>
</reference>
<evidence type="ECO:0000313" key="3">
    <source>
        <dbReference type="Proteomes" id="UP000664169"/>
    </source>
</evidence>
<evidence type="ECO:0000313" key="2">
    <source>
        <dbReference type="EMBL" id="CAF9906745.1"/>
    </source>
</evidence>
<feature type="region of interest" description="Disordered" evidence="1">
    <location>
        <begin position="160"/>
        <end position="187"/>
    </location>
</feature>
<organism evidence="2 3">
    <name type="scientific">Gomphillus americanus</name>
    <dbReference type="NCBI Taxonomy" id="1940652"/>
    <lineage>
        <taxon>Eukaryota</taxon>
        <taxon>Fungi</taxon>
        <taxon>Dikarya</taxon>
        <taxon>Ascomycota</taxon>
        <taxon>Pezizomycotina</taxon>
        <taxon>Lecanoromycetes</taxon>
        <taxon>OSLEUM clade</taxon>
        <taxon>Ostropomycetidae</taxon>
        <taxon>Ostropales</taxon>
        <taxon>Graphidaceae</taxon>
        <taxon>Gomphilloideae</taxon>
        <taxon>Gomphillus</taxon>
    </lineage>
</organism>
<proteinExistence type="predicted"/>
<feature type="compositionally biased region" description="Polar residues" evidence="1">
    <location>
        <begin position="168"/>
        <end position="179"/>
    </location>
</feature>
<sequence length="312" mass="35068">MAQGLSASMWALSHQNRILAPAAKITPPQIDAKLPKEVDLKELHQNKIDSNKTLGVGGQPLDPVEQYLATLDMNGREVFKLRAMAIPRSKRIYETEWLLGFQEYNIVPRPFIFIPPGKYFDIHKTLKLAHRAKDKGRTLKQAIEAEKLGMIKIPETPDSVREGRRYKTPSTTVDHSPLNSPLRARGKPKANDYVDKVALPIFQNPSGPIEDEPIPFPDIQTSRNNEQADVTDSNAYESGRVENLVNVLVPDTIQELGHLLLAVGMIKRGRKEDVLIVETMELMETVVMNVQENVKEVELFLKDAISQSHDIA</sequence>
<comment type="caution">
    <text evidence="2">The sequence shown here is derived from an EMBL/GenBank/DDBJ whole genome shotgun (WGS) entry which is preliminary data.</text>
</comment>
<dbReference type="EMBL" id="CAJPDQ010000003">
    <property type="protein sequence ID" value="CAF9906745.1"/>
    <property type="molecule type" value="Genomic_DNA"/>
</dbReference>
<keyword evidence="3" id="KW-1185">Reference proteome</keyword>